<protein>
    <submittedName>
        <fullName evidence="4">Malate dehydrogenase</fullName>
    </submittedName>
</protein>
<evidence type="ECO:0000313" key="4">
    <source>
        <dbReference type="EMBL" id="PWG59573.1"/>
    </source>
</evidence>
<evidence type="ECO:0000256" key="1">
    <source>
        <dbReference type="ARBA" id="ARBA00006056"/>
    </source>
</evidence>
<reference evidence="4 5" key="1">
    <citation type="journal article" date="2018" name="Int. J. Syst. Evol. Microbiol.">
        <title>Bifidobacterium catulorum sp. nov., a novel taxon from the faeces of the baby common marmoset (Callithrix jacchus).</title>
        <authorList>
            <person name="Modesto M."/>
            <person name="Michelini S."/>
            <person name="Oki K."/>
            <person name="Biavati B."/>
            <person name="Watanabe K."/>
            <person name="Mattarelli P."/>
        </authorList>
    </citation>
    <scope>NUCLEOTIDE SEQUENCE [LARGE SCALE GENOMIC DNA]</scope>
    <source>
        <strain evidence="4 5">MRM 8.19</strain>
    </source>
</reference>
<feature type="compositionally biased region" description="Polar residues" evidence="3">
    <location>
        <begin position="55"/>
        <end position="74"/>
    </location>
</feature>
<gene>
    <name evidence="4" type="ORF">DF200_06745</name>
</gene>
<dbReference type="AlphaFoldDB" id="A0A2U2MRV8"/>
<comment type="similarity">
    <text evidence="1">Belongs to the LDH2/MDH2 oxidoreductase family.</text>
</comment>
<keyword evidence="2" id="KW-0560">Oxidoreductase</keyword>
<proteinExistence type="inferred from homology"/>
<feature type="region of interest" description="Disordered" evidence="3">
    <location>
        <begin position="54"/>
        <end position="88"/>
    </location>
</feature>
<name>A0A2U2MRV8_9BIFI</name>
<dbReference type="InterPro" id="IPR036111">
    <property type="entry name" value="Mal/L-sulfo/L-lacto_DH-like_sf"/>
</dbReference>
<dbReference type="InterPro" id="IPR043144">
    <property type="entry name" value="Mal/L-sulf/L-lact_DH-like_ah"/>
</dbReference>
<dbReference type="SUPFAM" id="SSF89733">
    <property type="entry name" value="L-sulfolactate dehydrogenase-like"/>
    <property type="match status" value="1"/>
</dbReference>
<dbReference type="GO" id="GO:0016491">
    <property type="term" value="F:oxidoreductase activity"/>
    <property type="evidence" value="ECO:0007669"/>
    <property type="project" value="UniProtKB-KW"/>
</dbReference>
<dbReference type="InterPro" id="IPR003767">
    <property type="entry name" value="Malate/L-lactate_DH-like"/>
</dbReference>
<dbReference type="InterPro" id="IPR043143">
    <property type="entry name" value="Mal/L-sulf/L-lact_DH-like_NADP"/>
</dbReference>
<dbReference type="Proteomes" id="UP000245753">
    <property type="component" value="Unassembled WGS sequence"/>
</dbReference>
<sequence>MRGLPRELACCVKPLATKIDAEAVHSYCVIQPIYRLDIDCVALHDTQYGAARWSPSGNPATDNTDTVPTRSASFQGGRHMSTPQGAPKMNVTVQSNISDGPAEAAEDRHRYDADAIKDLTSKIAQGYGLSEHDGDIVAEVLSFADTHGIDSHGLQRFQLYDAQMGNKIDPTAKSEVVVDTTVSTVIDGHRSMGQLNGRQAMDATIAKAKKTGMAIAAVRHSCHYGAAGYYANLAAEQGLIGFSVTNTEPAVYPLYANDVWLGTNPIACAIPTQPHTFFFDASTSVVAYGKVELYSKQRKDLPAAWAVDPDNKPIYDSTDALSRLMRYNNEAGLLATGGNSEYTGGHKGYGFSVLVEFFSGIVSQGATTDRTAVGDPVEGISHGFMAIDPKIFGDADTILRNFSDYLDEIRNLHAVPGKRIYVHGDKEAEAYEDRIANGVPLYHKTVVELCDICDRLGVDYTGVLDH</sequence>
<dbReference type="PANTHER" id="PTHR11091">
    <property type="entry name" value="OXIDOREDUCTASE-RELATED"/>
    <property type="match status" value="1"/>
</dbReference>
<keyword evidence="5" id="KW-1185">Reference proteome</keyword>
<accession>A0A2U2MRV8</accession>
<dbReference type="EMBL" id="QFFN01000017">
    <property type="protein sequence ID" value="PWG59573.1"/>
    <property type="molecule type" value="Genomic_DNA"/>
</dbReference>
<evidence type="ECO:0000256" key="2">
    <source>
        <dbReference type="ARBA" id="ARBA00023002"/>
    </source>
</evidence>
<dbReference type="Gene3D" id="1.10.1530.10">
    <property type="match status" value="1"/>
</dbReference>
<evidence type="ECO:0000256" key="3">
    <source>
        <dbReference type="SAM" id="MobiDB-lite"/>
    </source>
</evidence>
<comment type="caution">
    <text evidence="4">The sequence shown here is derived from an EMBL/GenBank/DDBJ whole genome shotgun (WGS) entry which is preliminary data.</text>
</comment>
<organism evidence="4 5">
    <name type="scientific">Bifidobacterium catulorum</name>
    <dbReference type="NCBI Taxonomy" id="1630173"/>
    <lineage>
        <taxon>Bacteria</taxon>
        <taxon>Bacillati</taxon>
        <taxon>Actinomycetota</taxon>
        <taxon>Actinomycetes</taxon>
        <taxon>Bifidobacteriales</taxon>
        <taxon>Bifidobacteriaceae</taxon>
        <taxon>Bifidobacterium</taxon>
    </lineage>
</organism>
<dbReference type="Gene3D" id="3.30.1370.60">
    <property type="entry name" value="Hypothetical oxidoreductase yiak, domain 2"/>
    <property type="match status" value="1"/>
</dbReference>
<dbReference type="Pfam" id="PF02615">
    <property type="entry name" value="Ldh_2"/>
    <property type="match status" value="1"/>
</dbReference>
<evidence type="ECO:0000313" key="5">
    <source>
        <dbReference type="Proteomes" id="UP000245753"/>
    </source>
</evidence>
<dbReference type="PANTHER" id="PTHR11091:SF0">
    <property type="entry name" value="MALATE DEHYDROGENASE"/>
    <property type="match status" value="1"/>
</dbReference>